<organism evidence="2 3">
    <name type="scientific">Vallitalea guaymasensis</name>
    <dbReference type="NCBI Taxonomy" id="1185412"/>
    <lineage>
        <taxon>Bacteria</taxon>
        <taxon>Bacillati</taxon>
        <taxon>Bacillota</taxon>
        <taxon>Clostridia</taxon>
        <taxon>Lachnospirales</taxon>
        <taxon>Vallitaleaceae</taxon>
        <taxon>Vallitalea</taxon>
    </lineage>
</organism>
<proteinExistence type="predicted"/>
<dbReference type="EMBL" id="CP058561">
    <property type="protein sequence ID" value="QUH30575.1"/>
    <property type="molecule type" value="Genomic_DNA"/>
</dbReference>
<evidence type="ECO:0000313" key="3">
    <source>
        <dbReference type="Proteomes" id="UP000677305"/>
    </source>
</evidence>
<protein>
    <submittedName>
        <fullName evidence="2">Uncharacterized protein</fullName>
    </submittedName>
</protein>
<evidence type="ECO:0000313" key="2">
    <source>
        <dbReference type="EMBL" id="QUH30575.1"/>
    </source>
</evidence>
<dbReference type="Proteomes" id="UP000677305">
    <property type="component" value="Chromosome"/>
</dbReference>
<feature type="transmembrane region" description="Helical" evidence="1">
    <location>
        <begin position="7"/>
        <end position="27"/>
    </location>
</feature>
<dbReference type="RefSeq" id="WP_212690726.1">
    <property type="nucleotide sequence ID" value="NZ_CP058561.1"/>
</dbReference>
<dbReference type="AlphaFoldDB" id="A0A8J8MDB3"/>
<keyword evidence="1" id="KW-0812">Transmembrane</keyword>
<reference evidence="2 3" key="1">
    <citation type="submission" date="2020-07" db="EMBL/GenBank/DDBJ databases">
        <title>Vallitalea guaymasensis genome.</title>
        <authorList>
            <person name="Postec A."/>
        </authorList>
    </citation>
    <scope>NUCLEOTIDE SEQUENCE [LARGE SCALE GENOMIC DNA]</scope>
    <source>
        <strain evidence="2 3">Ra1766G1</strain>
    </source>
</reference>
<keyword evidence="3" id="KW-1185">Reference proteome</keyword>
<accession>A0A8J8MDB3</accession>
<gene>
    <name evidence="2" type="ORF">HYG85_17320</name>
</gene>
<sequence length="204" mass="24097">MKKSQKFLLALSIIIIIFIAFILGMKYEHNNSNKDINKFYNDFFIDKELEMIAANEYLIYELKNIENNEAIDMKDYIAIYKQLEIINYISLEYTIKLQEYLNMINYWSNHELKSNKEAMTIYFNFLQNLSDNLDGFSKSNGTIDLTIEKINSNKQVIQHLVDMNNQIHSILDLYDVEKELKANVLSERLALLDYIFDSVENLSD</sequence>
<dbReference type="KEGG" id="vgu:HYG85_17320"/>
<evidence type="ECO:0000256" key="1">
    <source>
        <dbReference type="SAM" id="Phobius"/>
    </source>
</evidence>
<keyword evidence="1" id="KW-0472">Membrane</keyword>
<keyword evidence="1" id="KW-1133">Transmembrane helix</keyword>
<name>A0A8J8MDB3_9FIRM</name>